<evidence type="ECO:0000313" key="9">
    <source>
        <dbReference type="Proteomes" id="UP001175271"/>
    </source>
</evidence>
<evidence type="ECO:0000256" key="4">
    <source>
        <dbReference type="ARBA" id="ARBA00022989"/>
    </source>
</evidence>
<evidence type="ECO:0000256" key="2">
    <source>
        <dbReference type="ARBA" id="ARBA00009310"/>
    </source>
</evidence>
<dbReference type="PANTHER" id="PTHR21347">
    <property type="entry name" value="CLEFT LIP AND PALATE ASSOCIATED TRANSMEMBRANE PROTEIN-RELATED"/>
    <property type="match status" value="1"/>
</dbReference>
<evidence type="ECO:0000256" key="5">
    <source>
        <dbReference type="ARBA" id="ARBA00023136"/>
    </source>
</evidence>
<evidence type="ECO:0000256" key="7">
    <source>
        <dbReference type="SAM" id="Phobius"/>
    </source>
</evidence>
<evidence type="ECO:0000256" key="6">
    <source>
        <dbReference type="SAM" id="MobiDB-lite"/>
    </source>
</evidence>
<feature type="transmembrane region" description="Helical" evidence="7">
    <location>
        <begin position="326"/>
        <end position="346"/>
    </location>
</feature>
<accession>A0AA39M6J6</accession>
<dbReference type="AlphaFoldDB" id="A0AA39M6J6"/>
<dbReference type="PANTHER" id="PTHR21347:SF14">
    <property type="entry name" value="LIPID SCRAMBLASE CLPTM1-RELATED"/>
    <property type="match status" value="1"/>
</dbReference>
<feature type="compositionally biased region" description="Basic and acidic residues" evidence="6">
    <location>
        <begin position="580"/>
        <end position="607"/>
    </location>
</feature>
<evidence type="ECO:0008006" key="10">
    <source>
        <dbReference type="Google" id="ProtNLM"/>
    </source>
</evidence>
<organism evidence="8 9">
    <name type="scientific">Steinernema hermaphroditum</name>
    <dbReference type="NCBI Taxonomy" id="289476"/>
    <lineage>
        <taxon>Eukaryota</taxon>
        <taxon>Metazoa</taxon>
        <taxon>Ecdysozoa</taxon>
        <taxon>Nematoda</taxon>
        <taxon>Chromadorea</taxon>
        <taxon>Rhabditida</taxon>
        <taxon>Tylenchina</taxon>
        <taxon>Panagrolaimomorpha</taxon>
        <taxon>Strongyloidoidea</taxon>
        <taxon>Steinernematidae</taxon>
        <taxon>Steinernema</taxon>
    </lineage>
</organism>
<feature type="transmembrane region" description="Helical" evidence="7">
    <location>
        <begin position="474"/>
        <end position="494"/>
    </location>
</feature>
<feature type="transmembrane region" description="Helical" evidence="7">
    <location>
        <begin position="358"/>
        <end position="380"/>
    </location>
</feature>
<dbReference type="GO" id="GO:0012505">
    <property type="term" value="C:endomembrane system"/>
    <property type="evidence" value="ECO:0007669"/>
    <property type="project" value="TreeGrafter"/>
</dbReference>
<comment type="caution">
    <text evidence="8">The sequence shown here is derived from an EMBL/GenBank/DDBJ whole genome shotgun (WGS) entry which is preliminary data.</text>
</comment>
<evidence type="ECO:0000256" key="1">
    <source>
        <dbReference type="ARBA" id="ARBA00004141"/>
    </source>
</evidence>
<dbReference type="InterPro" id="IPR008429">
    <property type="entry name" value="CLPTM1"/>
</dbReference>
<feature type="region of interest" description="Disordered" evidence="6">
    <location>
        <begin position="573"/>
        <end position="607"/>
    </location>
</feature>
<keyword evidence="4 7" id="KW-1133">Transmembrane helix</keyword>
<protein>
    <recommendedName>
        <fullName evidence="10">Cleft lip and palate transmembrane protein 1</fullName>
    </recommendedName>
</protein>
<evidence type="ECO:0000256" key="3">
    <source>
        <dbReference type="ARBA" id="ARBA00022692"/>
    </source>
</evidence>
<feature type="transmembrane region" description="Helical" evidence="7">
    <location>
        <begin position="449"/>
        <end position="468"/>
    </location>
</feature>
<sequence length="607" mass="70240">MARSTAPITRRGDAGAVPAARQQPDLLAWIRRIAYRLALLYAFSAFWKYIRAPASSGKTYGMATNIFPDGQLFDFHMYLSESKATVHDFGDPDLLIWCEMNLMYGDWSSGPNADGSLEKTISFPTPDVLLRNGSLYLHVFVTKHGNAHNPSEEGYEEDEVAHEIYQLNKYKKKLYKKTANLLTGFSEQSEEDLAKAELSPVEILNYWHPNLTVNLIVDQYKWTKDQLDAPYDEAVKFVGENATQYKPIIFFNDFWNLGSQYFPINETVKNVNLTLTYAPLSLSRMQIFTSEYTQGFLSTMLSGEKLEEGEDDMDAIKVALLETNPYLLGITIIATVLHIIFEYLAFKNDIEFWRNCDSLEGLSVRSVLFNIFQFCVMLLYVYDNDASWVVIANVAAAMLIEVWKISKCLDIHVDLGNKIFGFVPKVTFSDKGSYIKSSTREYDQLAFKYLSWLLYPLVIAYAAYTLLYVEQRGWYSWILSMMYSFFLTFGFIMMTPQLFINYKLKSVAHLPWRMMTYKFINTFIDDLFAFVIRMPMMYRLGCFRDDIIFLIYLYQRWIYKVDPKRVNEFGTSLENPNGVKKQDAIKAPHSDCDQKKTTKSVETKKNK</sequence>
<comment type="similarity">
    <text evidence="2">Belongs to the CLPTM1 family.</text>
</comment>
<gene>
    <name evidence="8" type="ORF">QR680_007704</name>
</gene>
<evidence type="ECO:0000313" key="8">
    <source>
        <dbReference type="EMBL" id="KAK0422658.1"/>
    </source>
</evidence>
<dbReference type="GO" id="GO:0016020">
    <property type="term" value="C:membrane"/>
    <property type="evidence" value="ECO:0007669"/>
    <property type="project" value="UniProtKB-SubCell"/>
</dbReference>
<dbReference type="EMBL" id="JAUCMV010000001">
    <property type="protein sequence ID" value="KAK0422658.1"/>
    <property type="molecule type" value="Genomic_DNA"/>
</dbReference>
<feature type="transmembrane region" description="Helical" evidence="7">
    <location>
        <begin position="515"/>
        <end position="532"/>
    </location>
</feature>
<name>A0AA39M6J6_9BILA</name>
<keyword evidence="5 7" id="KW-0472">Membrane</keyword>
<keyword evidence="3 7" id="KW-0812">Transmembrane</keyword>
<proteinExistence type="inferred from homology"/>
<keyword evidence="9" id="KW-1185">Reference proteome</keyword>
<dbReference type="Proteomes" id="UP001175271">
    <property type="component" value="Unassembled WGS sequence"/>
</dbReference>
<comment type="subcellular location">
    <subcellularLocation>
        <location evidence="1">Membrane</location>
        <topology evidence="1">Multi-pass membrane protein</topology>
    </subcellularLocation>
</comment>
<dbReference type="Pfam" id="PF05602">
    <property type="entry name" value="CLPTM1"/>
    <property type="match status" value="1"/>
</dbReference>
<reference evidence="8" key="1">
    <citation type="submission" date="2023-06" db="EMBL/GenBank/DDBJ databases">
        <title>Genomic analysis of the entomopathogenic nematode Steinernema hermaphroditum.</title>
        <authorList>
            <person name="Schwarz E.M."/>
            <person name="Heppert J.K."/>
            <person name="Baniya A."/>
            <person name="Schwartz H.T."/>
            <person name="Tan C.-H."/>
            <person name="Antoshechkin I."/>
            <person name="Sternberg P.W."/>
            <person name="Goodrich-Blair H."/>
            <person name="Dillman A.R."/>
        </authorList>
    </citation>
    <scope>NUCLEOTIDE SEQUENCE</scope>
    <source>
        <strain evidence="8">PS9179</strain>
        <tissue evidence="8">Whole animal</tissue>
    </source>
</reference>